<name>A0A8H7QXP5_9FUNG</name>
<organism evidence="1 2">
    <name type="scientific">Mucor saturninus</name>
    <dbReference type="NCBI Taxonomy" id="64648"/>
    <lineage>
        <taxon>Eukaryota</taxon>
        <taxon>Fungi</taxon>
        <taxon>Fungi incertae sedis</taxon>
        <taxon>Mucoromycota</taxon>
        <taxon>Mucoromycotina</taxon>
        <taxon>Mucoromycetes</taxon>
        <taxon>Mucorales</taxon>
        <taxon>Mucorineae</taxon>
        <taxon>Mucoraceae</taxon>
        <taxon>Mucor</taxon>
    </lineage>
</organism>
<evidence type="ECO:0000313" key="1">
    <source>
        <dbReference type="EMBL" id="KAG2200568.1"/>
    </source>
</evidence>
<comment type="caution">
    <text evidence="1">The sequence shown here is derived from an EMBL/GenBank/DDBJ whole genome shotgun (WGS) entry which is preliminary data.</text>
</comment>
<dbReference type="AlphaFoldDB" id="A0A8H7QXP5"/>
<sequence>DLFDELKQFQFDSDTASITIYLDSEKNKETNKESEKYILLSIVSSIVNNFNLWKKEEKLSENTYLRKFAEIVETLFKKTNLFIKDGENLCEASRRMQIIHEDESDIELCSLEFKKGNASYTTLLYQQSKNFRINACILNELHLLTLEENISIAYLDFSGLNAYISQIFKMDDKFVAHQVGKVIMIKHLLELEILRETMLNLFRWKGSLVSNSHVVSLAYVKQRNRFTLVDISNTLGQSSRLSPPHHIKPAKIYMSPGNSGKRTRTVFEQDD</sequence>
<dbReference type="Proteomes" id="UP000603453">
    <property type="component" value="Unassembled WGS sequence"/>
</dbReference>
<evidence type="ECO:0000313" key="2">
    <source>
        <dbReference type="Proteomes" id="UP000603453"/>
    </source>
</evidence>
<keyword evidence="2" id="KW-1185">Reference proteome</keyword>
<reference evidence="1" key="1">
    <citation type="submission" date="2020-12" db="EMBL/GenBank/DDBJ databases">
        <title>Metabolic potential, ecology and presence of endohyphal bacteria is reflected in genomic diversity of Mucoromycotina.</title>
        <authorList>
            <person name="Muszewska A."/>
            <person name="Okrasinska A."/>
            <person name="Steczkiewicz K."/>
            <person name="Drgas O."/>
            <person name="Orlowska M."/>
            <person name="Perlinska-Lenart U."/>
            <person name="Aleksandrzak-Piekarczyk T."/>
            <person name="Szatraj K."/>
            <person name="Zielenkiewicz U."/>
            <person name="Pilsyk S."/>
            <person name="Malc E."/>
            <person name="Mieczkowski P."/>
            <person name="Kruszewska J.S."/>
            <person name="Biernat P."/>
            <person name="Pawlowska J."/>
        </authorList>
    </citation>
    <scope>NUCLEOTIDE SEQUENCE</scope>
    <source>
        <strain evidence="1">WA0000017839</strain>
    </source>
</reference>
<accession>A0A8H7QXP5</accession>
<gene>
    <name evidence="1" type="ORF">INT47_012354</name>
</gene>
<dbReference type="OrthoDB" id="2289259at2759"/>
<feature type="non-terminal residue" evidence="1">
    <location>
        <position position="271"/>
    </location>
</feature>
<protein>
    <submittedName>
        <fullName evidence="1">Uncharacterized protein</fullName>
    </submittedName>
</protein>
<dbReference type="EMBL" id="JAEPRD010000082">
    <property type="protein sequence ID" value="KAG2200568.1"/>
    <property type="molecule type" value="Genomic_DNA"/>
</dbReference>
<proteinExistence type="predicted"/>